<dbReference type="InterPro" id="IPR004358">
    <property type="entry name" value="Sig_transdc_His_kin-like_C"/>
</dbReference>
<dbReference type="GO" id="GO:0016301">
    <property type="term" value="F:kinase activity"/>
    <property type="evidence" value="ECO:0007669"/>
    <property type="project" value="UniProtKB-KW"/>
</dbReference>
<dbReference type="SMART" id="SM00387">
    <property type="entry name" value="HATPase_c"/>
    <property type="match status" value="1"/>
</dbReference>
<accession>A0ABW4TS02</accession>
<keyword evidence="7" id="KW-0902">Two-component regulatory system</keyword>
<dbReference type="InterPro" id="IPR005467">
    <property type="entry name" value="His_kinase_dom"/>
</dbReference>
<keyword evidence="11" id="KW-1185">Reference proteome</keyword>
<feature type="transmembrane region" description="Helical" evidence="8">
    <location>
        <begin position="84"/>
        <end position="106"/>
    </location>
</feature>
<keyword evidence="8" id="KW-0472">Membrane</keyword>
<evidence type="ECO:0000313" key="11">
    <source>
        <dbReference type="Proteomes" id="UP001597351"/>
    </source>
</evidence>
<dbReference type="PROSITE" id="PS50109">
    <property type="entry name" value="HIS_KIN"/>
    <property type="match status" value="1"/>
</dbReference>
<dbReference type="InterPro" id="IPR003594">
    <property type="entry name" value="HATPase_dom"/>
</dbReference>
<evidence type="ECO:0000256" key="5">
    <source>
        <dbReference type="ARBA" id="ARBA00022679"/>
    </source>
</evidence>
<dbReference type="Gene3D" id="3.30.565.10">
    <property type="entry name" value="Histidine kinase-like ATPase, C-terminal domain"/>
    <property type="match status" value="1"/>
</dbReference>
<keyword evidence="6 10" id="KW-0418">Kinase</keyword>
<feature type="transmembrane region" description="Helical" evidence="8">
    <location>
        <begin position="161"/>
        <end position="181"/>
    </location>
</feature>
<proteinExistence type="predicted"/>
<dbReference type="CDD" id="cd00075">
    <property type="entry name" value="HATPase"/>
    <property type="match status" value="1"/>
</dbReference>
<evidence type="ECO:0000256" key="6">
    <source>
        <dbReference type="ARBA" id="ARBA00022777"/>
    </source>
</evidence>
<evidence type="ECO:0000256" key="3">
    <source>
        <dbReference type="ARBA" id="ARBA00012438"/>
    </source>
</evidence>
<dbReference type="EMBL" id="JBHUGD010000004">
    <property type="protein sequence ID" value="MFD1948681.1"/>
    <property type="molecule type" value="Genomic_DNA"/>
</dbReference>
<feature type="transmembrane region" description="Helical" evidence="8">
    <location>
        <begin position="47"/>
        <end position="64"/>
    </location>
</feature>
<dbReference type="InterPro" id="IPR050736">
    <property type="entry name" value="Sensor_HK_Regulatory"/>
</dbReference>
<dbReference type="PANTHER" id="PTHR43711">
    <property type="entry name" value="TWO-COMPONENT HISTIDINE KINASE"/>
    <property type="match status" value="1"/>
</dbReference>
<evidence type="ECO:0000256" key="8">
    <source>
        <dbReference type="SAM" id="Phobius"/>
    </source>
</evidence>
<evidence type="ECO:0000259" key="9">
    <source>
        <dbReference type="PROSITE" id="PS50109"/>
    </source>
</evidence>
<dbReference type="Pfam" id="PF00512">
    <property type="entry name" value="HisKA"/>
    <property type="match status" value="1"/>
</dbReference>
<evidence type="ECO:0000256" key="7">
    <source>
        <dbReference type="ARBA" id="ARBA00023012"/>
    </source>
</evidence>
<protein>
    <recommendedName>
        <fullName evidence="3">histidine kinase</fullName>
        <ecNumber evidence="3">2.7.13.3</ecNumber>
    </recommendedName>
</protein>
<organism evidence="10 11">
    <name type="scientific">Nocardioides aestuarii</name>
    <dbReference type="NCBI Taxonomy" id="252231"/>
    <lineage>
        <taxon>Bacteria</taxon>
        <taxon>Bacillati</taxon>
        <taxon>Actinomycetota</taxon>
        <taxon>Actinomycetes</taxon>
        <taxon>Propionibacteriales</taxon>
        <taxon>Nocardioidaceae</taxon>
        <taxon>Nocardioides</taxon>
    </lineage>
</organism>
<feature type="domain" description="Histidine kinase" evidence="9">
    <location>
        <begin position="267"/>
        <end position="476"/>
    </location>
</feature>
<gene>
    <name evidence="10" type="ORF">ACFSDE_17905</name>
</gene>
<comment type="caution">
    <text evidence="10">The sequence shown here is derived from an EMBL/GenBank/DDBJ whole genome shotgun (WGS) entry which is preliminary data.</text>
</comment>
<comment type="catalytic activity">
    <reaction evidence="1">
        <text>ATP + protein L-histidine = ADP + protein N-phospho-L-histidine.</text>
        <dbReference type="EC" id="2.7.13.3"/>
    </reaction>
</comment>
<keyword evidence="5" id="KW-0808">Transferase</keyword>
<dbReference type="Pfam" id="PF02518">
    <property type="entry name" value="HATPase_c"/>
    <property type="match status" value="1"/>
</dbReference>
<dbReference type="Gene3D" id="1.10.287.130">
    <property type="match status" value="1"/>
</dbReference>
<feature type="transmembrane region" description="Helical" evidence="8">
    <location>
        <begin position="118"/>
        <end position="141"/>
    </location>
</feature>
<dbReference type="Proteomes" id="UP001597351">
    <property type="component" value="Unassembled WGS sequence"/>
</dbReference>
<dbReference type="PRINTS" id="PR00344">
    <property type="entry name" value="BCTRLSENSOR"/>
</dbReference>
<evidence type="ECO:0000256" key="2">
    <source>
        <dbReference type="ARBA" id="ARBA00004236"/>
    </source>
</evidence>
<dbReference type="SUPFAM" id="SSF47384">
    <property type="entry name" value="Homodimeric domain of signal transducing histidine kinase"/>
    <property type="match status" value="1"/>
</dbReference>
<comment type="subcellular location">
    <subcellularLocation>
        <location evidence="2">Cell membrane</location>
    </subcellularLocation>
</comment>
<dbReference type="SMART" id="SM00388">
    <property type="entry name" value="HisKA"/>
    <property type="match status" value="1"/>
</dbReference>
<keyword evidence="4" id="KW-0597">Phosphoprotein</keyword>
<dbReference type="InterPro" id="IPR003661">
    <property type="entry name" value="HisK_dim/P_dom"/>
</dbReference>
<evidence type="ECO:0000256" key="4">
    <source>
        <dbReference type="ARBA" id="ARBA00022553"/>
    </source>
</evidence>
<reference evidence="11" key="1">
    <citation type="journal article" date="2019" name="Int. J. Syst. Evol. Microbiol.">
        <title>The Global Catalogue of Microorganisms (GCM) 10K type strain sequencing project: providing services to taxonomists for standard genome sequencing and annotation.</title>
        <authorList>
            <consortium name="The Broad Institute Genomics Platform"/>
            <consortium name="The Broad Institute Genome Sequencing Center for Infectious Disease"/>
            <person name="Wu L."/>
            <person name="Ma J."/>
        </authorList>
    </citation>
    <scope>NUCLEOTIDE SEQUENCE [LARGE SCALE GENOMIC DNA]</scope>
    <source>
        <strain evidence="11">CGMCC 1.12477</strain>
    </source>
</reference>
<dbReference type="PANTHER" id="PTHR43711:SF1">
    <property type="entry name" value="HISTIDINE KINASE 1"/>
    <property type="match status" value="1"/>
</dbReference>
<dbReference type="InterPro" id="IPR036097">
    <property type="entry name" value="HisK_dim/P_sf"/>
</dbReference>
<dbReference type="RefSeq" id="WP_343921773.1">
    <property type="nucleotide sequence ID" value="NZ_BAAAJT010000003.1"/>
</dbReference>
<dbReference type="CDD" id="cd00082">
    <property type="entry name" value="HisKA"/>
    <property type="match status" value="1"/>
</dbReference>
<keyword evidence="8" id="KW-1133">Transmembrane helix</keyword>
<keyword evidence="8" id="KW-0812">Transmembrane</keyword>
<sequence length="478" mass="50925">MREARGIGTFAGAPRAMQAHLLLVGAAAVLLPFLLRDVGAPVPIRPELLTVVLLLGVSVVNVEMSRLISRGVAFTQQAHKALSAWAFACALLLPPPWLLVVVPIAYAHTWWRGMRVPVWKWTGSAAYVVLAGLAAGVTAHAVLGTRPDPANWMDGNGGHGLVAIAAGGVAFLAVETVLFHASAWLNHAEDERWLRALLRSPWFYLTEVGMLMIGGLLSAVWTGGGWFVLLFVPIYVLAQRASLHDLVSERNEGLEQANRFKIDLMGMLGHELGNPLTSVMGHAQVGAEALDEGDTEQAARSLAVVDRNAHLMRYVLTDVLTLVASESGELVARPEPYAVQPAVLAAVASLPAAGRPRVEGAGDATVLVQPLHLDQMLANLLGNAVKYAGGADVVRIEAVGPTVTISVTDHGPGIPADLRDRLFERFSRADDARHRPGTGLGLFITRELARANGGEVVHRDARPHGAVFELSLPAAETT</sequence>
<evidence type="ECO:0000313" key="10">
    <source>
        <dbReference type="EMBL" id="MFD1948681.1"/>
    </source>
</evidence>
<dbReference type="SUPFAM" id="SSF55874">
    <property type="entry name" value="ATPase domain of HSP90 chaperone/DNA topoisomerase II/histidine kinase"/>
    <property type="match status" value="1"/>
</dbReference>
<dbReference type="EC" id="2.7.13.3" evidence="3"/>
<name>A0ABW4TS02_9ACTN</name>
<evidence type="ECO:0000256" key="1">
    <source>
        <dbReference type="ARBA" id="ARBA00000085"/>
    </source>
</evidence>
<dbReference type="InterPro" id="IPR036890">
    <property type="entry name" value="HATPase_C_sf"/>
</dbReference>
<feature type="transmembrane region" description="Helical" evidence="8">
    <location>
        <begin position="16"/>
        <end position="35"/>
    </location>
</feature>